<dbReference type="InterPro" id="IPR011008">
    <property type="entry name" value="Dimeric_a/b-barrel"/>
</dbReference>
<comment type="caution">
    <text evidence="9">The sequence shown here is derived from an EMBL/GenBank/DDBJ whole genome shotgun (WGS) entry which is preliminary data.</text>
</comment>
<accession>A0A6L9MXG4</accession>
<evidence type="ECO:0000256" key="5">
    <source>
        <dbReference type="ARBA" id="ARBA00023004"/>
    </source>
</evidence>
<dbReference type="InterPro" id="IPR048327">
    <property type="entry name" value="Dyp_perox_N"/>
</dbReference>
<comment type="cofactor">
    <cofactor evidence="1">
        <name>heme b</name>
        <dbReference type="ChEBI" id="CHEBI:60344"/>
    </cofactor>
</comment>
<protein>
    <submittedName>
        <fullName evidence="9">Dyp-type peroxidase</fullName>
    </submittedName>
</protein>
<evidence type="ECO:0000259" key="7">
    <source>
        <dbReference type="Pfam" id="PF04261"/>
    </source>
</evidence>
<sequence>MTQPQKGICAEPNLHAQYLMLNVVDDDSEAVRAKLARVLDIFEHFENEHYEAMVTGVIAVGTSYWADVYPGLIPVELAPFPDMQCEDRSAPTTPCDLFIQIRADRLDICHAVGIEVMDLLRIHVELVEQIRGFRYLDGRDLNGFLYATDNPRGMTRRRVAVISEDDDPDFQGGSYLHVQRYRHDLRRWNSLSERQKEQVMGTTQQHNLPSVEQSASSHCVRAVSSTADGDEPRLMKQGMPYGDMASQGLLSVCCSASARPFKHMLQSQIYGNGEGDYDRWLDFTSAETGAAFFAPSVNFIKSQATLSTDST</sequence>
<evidence type="ECO:0000259" key="8">
    <source>
        <dbReference type="Pfam" id="PF20628"/>
    </source>
</evidence>
<feature type="domain" description="Dyp-type peroxidase C-terminal" evidence="8">
    <location>
        <begin position="138"/>
        <end position="298"/>
    </location>
</feature>
<dbReference type="GO" id="GO:0005829">
    <property type="term" value="C:cytosol"/>
    <property type="evidence" value="ECO:0007669"/>
    <property type="project" value="TreeGrafter"/>
</dbReference>
<name>A0A6L9MXG4_9ALTE</name>
<dbReference type="PROSITE" id="PS51404">
    <property type="entry name" value="DYP_PEROXIDASE"/>
    <property type="match status" value="1"/>
</dbReference>
<evidence type="ECO:0000256" key="6">
    <source>
        <dbReference type="ARBA" id="ARBA00025737"/>
    </source>
</evidence>
<evidence type="ECO:0000313" key="10">
    <source>
        <dbReference type="Proteomes" id="UP000478837"/>
    </source>
</evidence>
<evidence type="ECO:0000256" key="1">
    <source>
        <dbReference type="ARBA" id="ARBA00001970"/>
    </source>
</evidence>
<keyword evidence="10" id="KW-1185">Reference proteome</keyword>
<dbReference type="SUPFAM" id="SSF54909">
    <property type="entry name" value="Dimeric alpha+beta barrel"/>
    <property type="match status" value="1"/>
</dbReference>
<dbReference type="RefSeq" id="WP_163112550.1">
    <property type="nucleotide sequence ID" value="NZ_JAAAWP010000011.1"/>
</dbReference>
<comment type="similarity">
    <text evidence="6">Belongs to the DyP-type peroxidase family.</text>
</comment>
<proteinExistence type="inferred from homology"/>
<keyword evidence="2 9" id="KW-0575">Peroxidase</keyword>
<evidence type="ECO:0000313" key="9">
    <source>
        <dbReference type="EMBL" id="NDW22846.1"/>
    </source>
</evidence>
<feature type="domain" description="Dyp-type peroxidase N-terminal" evidence="7">
    <location>
        <begin position="7"/>
        <end position="134"/>
    </location>
</feature>
<dbReference type="Pfam" id="PF20628">
    <property type="entry name" value="Dyp_perox_C"/>
    <property type="match status" value="1"/>
</dbReference>
<dbReference type="PANTHER" id="PTHR30521:SF0">
    <property type="entry name" value="DYP-TYPE PEROXIDASE FAMILY PROTEIN"/>
    <property type="match status" value="1"/>
</dbReference>
<evidence type="ECO:0000256" key="4">
    <source>
        <dbReference type="ARBA" id="ARBA00023002"/>
    </source>
</evidence>
<dbReference type="AlphaFoldDB" id="A0A6L9MXG4"/>
<dbReference type="PANTHER" id="PTHR30521">
    <property type="entry name" value="DEFERROCHELATASE/PEROXIDASE"/>
    <property type="match status" value="1"/>
</dbReference>
<dbReference type="GO" id="GO:0046872">
    <property type="term" value="F:metal ion binding"/>
    <property type="evidence" value="ECO:0007669"/>
    <property type="project" value="UniProtKB-KW"/>
</dbReference>
<keyword evidence="4" id="KW-0560">Oxidoreductase</keyword>
<dbReference type="Pfam" id="PF04261">
    <property type="entry name" value="Dyp_perox_N"/>
    <property type="match status" value="1"/>
</dbReference>
<evidence type="ECO:0000256" key="3">
    <source>
        <dbReference type="ARBA" id="ARBA00022723"/>
    </source>
</evidence>
<dbReference type="InterPro" id="IPR006314">
    <property type="entry name" value="Dyp_peroxidase"/>
</dbReference>
<organism evidence="9 10">
    <name type="scientific">Alteromonas hispanica</name>
    <dbReference type="NCBI Taxonomy" id="315421"/>
    <lineage>
        <taxon>Bacteria</taxon>
        <taxon>Pseudomonadati</taxon>
        <taxon>Pseudomonadota</taxon>
        <taxon>Gammaproteobacteria</taxon>
        <taxon>Alteromonadales</taxon>
        <taxon>Alteromonadaceae</taxon>
        <taxon>Alteromonas/Salinimonas group</taxon>
        <taxon>Alteromonas</taxon>
    </lineage>
</organism>
<dbReference type="InterPro" id="IPR048328">
    <property type="entry name" value="Dyp_perox_C"/>
</dbReference>
<keyword evidence="3" id="KW-0479">Metal-binding</keyword>
<dbReference type="GO" id="GO:0020037">
    <property type="term" value="F:heme binding"/>
    <property type="evidence" value="ECO:0007669"/>
    <property type="project" value="InterPro"/>
</dbReference>
<dbReference type="Proteomes" id="UP000478837">
    <property type="component" value="Unassembled WGS sequence"/>
</dbReference>
<dbReference type="NCBIfam" id="TIGR01413">
    <property type="entry name" value="Dyp_perox_fam"/>
    <property type="match status" value="1"/>
</dbReference>
<gene>
    <name evidence="9" type="ORF">GTW09_15085</name>
</gene>
<keyword evidence="5" id="KW-0408">Iron</keyword>
<reference evidence="9 10" key="1">
    <citation type="submission" date="2020-01" db="EMBL/GenBank/DDBJ databases">
        <title>Genomes of bacteria type strains.</title>
        <authorList>
            <person name="Chen J."/>
            <person name="Zhu S."/>
            <person name="Yang J."/>
        </authorList>
    </citation>
    <scope>NUCLEOTIDE SEQUENCE [LARGE SCALE GENOMIC DNA]</scope>
    <source>
        <strain evidence="9 10">LMG 22958</strain>
    </source>
</reference>
<dbReference type="GO" id="GO:0004601">
    <property type="term" value="F:peroxidase activity"/>
    <property type="evidence" value="ECO:0007669"/>
    <property type="project" value="UniProtKB-KW"/>
</dbReference>
<evidence type="ECO:0000256" key="2">
    <source>
        <dbReference type="ARBA" id="ARBA00022559"/>
    </source>
</evidence>
<dbReference type="EMBL" id="JAAAWP010000011">
    <property type="protein sequence ID" value="NDW22846.1"/>
    <property type="molecule type" value="Genomic_DNA"/>
</dbReference>